<evidence type="ECO:0000313" key="1">
    <source>
        <dbReference type="EMBL" id="RHX84888.1"/>
    </source>
</evidence>
<protein>
    <submittedName>
        <fullName evidence="1">Uncharacterized protein</fullName>
    </submittedName>
</protein>
<reference evidence="2" key="1">
    <citation type="submission" date="2018-05" db="EMBL/GenBank/DDBJ databases">
        <title>Leptospira yasudae sp. nov. and Leptospira stimsonii sp. nov., two pathogenic species of the genus Leptospira isolated from environmental sources.</title>
        <authorList>
            <person name="Casanovas-Massana A."/>
            <person name="Hamond C."/>
            <person name="Santos L.A."/>
            <person name="Hacker K.P."/>
            <person name="Balassiano I."/>
            <person name="Medeiros M.A."/>
            <person name="Reis M.G."/>
            <person name="Ko A.I."/>
            <person name="Wunder E.A."/>
        </authorList>
    </citation>
    <scope>NUCLEOTIDE SEQUENCE [LARGE SCALE GENOMIC DNA]</scope>
    <source>
        <strain evidence="2">AMB6-RJ</strain>
    </source>
</reference>
<evidence type="ECO:0000313" key="2">
    <source>
        <dbReference type="Proteomes" id="UP000266669"/>
    </source>
</evidence>
<gene>
    <name evidence="1" type="ORF">DLM78_15755</name>
</gene>
<organism evidence="1 2">
    <name type="scientific">Leptospira stimsonii</name>
    <dbReference type="NCBI Taxonomy" id="2202203"/>
    <lineage>
        <taxon>Bacteria</taxon>
        <taxon>Pseudomonadati</taxon>
        <taxon>Spirochaetota</taxon>
        <taxon>Spirochaetia</taxon>
        <taxon>Leptospirales</taxon>
        <taxon>Leptospiraceae</taxon>
        <taxon>Leptospira</taxon>
    </lineage>
</organism>
<dbReference type="AlphaFoldDB" id="A0A8B3CPM4"/>
<sequence length="75" mass="8909">MLSEVYYPFRFDPILYEFFILKKDNPSPCLKFFISFFEDTNMAKEFESTVLSFESKHLIRQKSNKSANTAIHNCN</sequence>
<name>A0A8B3CPM4_9LEPT</name>
<accession>A0A8B3CPM4</accession>
<proteinExistence type="predicted"/>
<dbReference type="Proteomes" id="UP000266669">
    <property type="component" value="Unassembled WGS sequence"/>
</dbReference>
<dbReference type="EMBL" id="QHCS01000004">
    <property type="protein sequence ID" value="RHX84888.1"/>
    <property type="molecule type" value="Genomic_DNA"/>
</dbReference>
<comment type="caution">
    <text evidence="1">The sequence shown here is derived from an EMBL/GenBank/DDBJ whole genome shotgun (WGS) entry which is preliminary data.</text>
</comment>